<reference evidence="3" key="3">
    <citation type="journal article" date="2018" name="Mol. Plant Microbe Interact.">
        <title>Genome sequence resources for the wheat stripe rust pathogen (Puccinia striiformis f. sp. tritici) and the barley stripe rust pathogen (Puccinia striiformis f. sp. hordei).</title>
        <authorList>
            <person name="Xia C."/>
            <person name="Wang M."/>
            <person name="Yin C."/>
            <person name="Cornejo O.E."/>
            <person name="Hulbert S.H."/>
            <person name="Chen X."/>
        </authorList>
    </citation>
    <scope>NUCLEOTIDE SEQUENCE [LARGE SCALE GENOMIC DNA]</scope>
    <source>
        <strain evidence="3">93TX-2</strain>
    </source>
</reference>
<dbReference type="VEuPathDB" id="FungiDB:PSHT_08139"/>
<protein>
    <submittedName>
        <fullName evidence="2">Uncharacterized protein</fullName>
    </submittedName>
</protein>
<reference evidence="3" key="2">
    <citation type="journal article" date="2018" name="BMC Genomics">
        <title>Genomic insights into host adaptation between the wheat stripe rust pathogen (Puccinia striiformis f. sp. tritici) and the barley stripe rust pathogen (Puccinia striiformis f. sp. hordei).</title>
        <authorList>
            <person name="Xia C."/>
            <person name="Wang M."/>
            <person name="Yin C."/>
            <person name="Cornejo O.E."/>
            <person name="Hulbert S.H."/>
            <person name="Chen X."/>
        </authorList>
    </citation>
    <scope>NUCLEOTIDE SEQUENCE [LARGE SCALE GENOMIC DNA]</scope>
    <source>
        <strain evidence="3">93TX-2</strain>
    </source>
</reference>
<feature type="non-terminal residue" evidence="2">
    <location>
        <position position="106"/>
    </location>
</feature>
<feature type="region of interest" description="Disordered" evidence="1">
    <location>
        <begin position="54"/>
        <end position="82"/>
    </location>
</feature>
<comment type="caution">
    <text evidence="2">The sequence shown here is derived from an EMBL/GenBank/DDBJ whole genome shotgun (WGS) entry which is preliminary data.</text>
</comment>
<dbReference type="AlphaFoldDB" id="A0A2S4VRV3"/>
<evidence type="ECO:0000256" key="1">
    <source>
        <dbReference type="SAM" id="MobiDB-lite"/>
    </source>
</evidence>
<evidence type="ECO:0000313" key="2">
    <source>
        <dbReference type="EMBL" id="POW12231.1"/>
    </source>
</evidence>
<proteinExistence type="predicted"/>
<organism evidence="2 3">
    <name type="scientific">Puccinia striiformis</name>
    <dbReference type="NCBI Taxonomy" id="27350"/>
    <lineage>
        <taxon>Eukaryota</taxon>
        <taxon>Fungi</taxon>
        <taxon>Dikarya</taxon>
        <taxon>Basidiomycota</taxon>
        <taxon>Pucciniomycotina</taxon>
        <taxon>Pucciniomycetes</taxon>
        <taxon>Pucciniales</taxon>
        <taxon>Pucciniaceae</taxon>
        <taxon>Puccinia</taxon>
    </lineage>
</organism>
<evidence type="ECO:0000313" key="3">
    <source>
        <dbReference type="Proteomes" id="UP000238274"/>
    </source>
</evidence>
<name>A0A2S4VRV3_9BASI</name>
<dbReference type="Proteomes" id="UP000238274">
    <property type="component" value="Unassembled WGS sequence"/>
</dbReference>
<accession>A0A2S4VRV3</accession>
<dbReference type="EMBL" id="PKSM01000105">
    <property type="protein sequence ID" value="POW12231.1"/>
    <property type="molecule type" value="Genomic_DNA"/>
</dbReference>
<reference evidence="2 3" key="1">
    <citation type="submission" date="2017-12" db="EMBL/GenBank/DDBJ databases">
        <title>Gene loss provides genomic basis for host adaptation in cereal stripe rust fungi.</title>
        <authorList>
            <person name="Xia C."/>
        </authorList>
    </citation>
    <scope>NUCLEOTIDE SEQUENCE [LARGE SCALE GENOMIC DNA]</scope>
    <source>
        <strain evidence="2 3">93TX-2</strain>
    </source>
</reference>
<sequence>MANTIGGAKVTKIASLVVVLVGVETLRNEINRKGWELLSMTIDGMFLTIDVRKRDRSSERKRERSSERKRERSSERKQDRSSVKINLRDILVDLRKLLPGRLVNYQ</sequence>
<gene>
    <name evidence="2" type="ORF">PSHT_08139</name>
</gene>
<keyword evidence="3" id="KW-1185">Reference proteome</keyword>